<evidence type="ECO:0000256" key="3">
    <source>
        <dbReference type="SAM" id="MobiDB-lite"/>
    </source>
</evidence>
<reference evidence="4 5" key="1">
    <citation type="submission" date="2019-03" db="EMBL/GenBank/DDBJ databases">
        <title>Genomic Encyclopedia of Type Strains, Phase III (KMG-III): the genomes of soil and plant-associated and newly described type strains.</title>
        <authorList>
            <person name="Whitman W."/>
        </authorList>
    </citation>
    <scope>NUCLEOTIDE SEQUENCE [LARGE SCALE GENOMIC DNA]</scope>
    <source>
        <strain evidence="4 5">CECT 7378</strain>
    </source>
</reference>
<keyword evidence="4" id="KW-0132">Cell division</keyword>
<name>A0A4R6M3Y3_9GAMM</name>
<feature type="compositionally biased region" description="Polar residues" evidence="3">
    <location>
        <begin position="49"/>
        <end position="64"/>
    </location>
</feature>
<dbReference type="GO" id="GO:0000917">
    <property type="term" value="P:division septum assembly"/>
    <property type="evidence" value="ECO:0007669"/>
    <property type="project" value="UniProtKB-KW"/>
</dbReference>
<dbReference type="AlphaFoldDB" id="A0A4R6M3Y3"/>
<dbReference type="Pfam" id="PF06005">
    <property type="entry name" value="ZapB"/>
    <property type="match status" value="1"/>
</dbReference>
<keyword evidence="2" id="KW-0131">Cell cycle</keyword>
<dbReference type="GO" id="GO:0005737">
    <property type="term" value="C:cytoplasm"/>
    <property type="evidence" value="ECO:0007669"/>
    <property type="project" value="InterPro"/>
</dbReference>
<evidence type="ECO:0000256" key="1">
    <source>
        <dbReference type="ARBA" id="ARBA00023054"/>
    </source>
</evidence>
<organism evidence="4 5">
    <name type="scientific">Marinomonas balearica</name>
    <dbReference type="NCBI Taxonomy" id="491947"/>
    <lineage>
        <taxon>Bacteria</taxon>
        <taxon>Pseudomonadati</taxon>
        <taxon>Pseudomonadota</taxon>
        <taxon>Gammaproteobacteria</taxon>
        <taxon>Oceanospirillales</taxon>
        <taxon>Oceanospirillaceae</taxon>
        <taxon>Marinomonas</taxon>
    </lineage>
</organism>
<dbReference type="RefSeq" id="WP_133505066.1">
    <property type="nucleotide sequence ID" value="NZ_SNXC01000015.1"/>
</dbReference>
<sequence>MNNELLHHLEQRINNAVEEISSLRQKVSELEMKNYELSEEKEELRAGLTQKSEQQTSWESSLNQMLDRLNQLDK</sequence>
<dbReference type="GO" id="GO:0043093">
    <property type="term" value="P:FtsZ-dependent cytokinesis"/>
    <property type="evidence" value="ECO:0007669"/>
    <property type="project" value="InterPro"/>
</dbReference>
<evidence type="ECO:0000313" key="4">
    <source>
        <dbReference type="EMBL" id="TDO96011.1"/>
    </source>
</evidence>
<dbReference type="EMBL" id="SNXC01000015">
    <property type="protein sequence ID" value="TDO96011.1"/>
    <property type="molecule type" value="Genomic_DNA"/>
</dbReference>
<evidence type="ECO:0000256" key="2">
    <source>
        <dbReference type="ARBA" id="ARBA00023210"/>
    </source>
</evidence>
<protein>
    <submittedName>
        <fullName evidence="4">Cell division protein ZapB</fullName>
    </submittedName>
</protein>
<dbReference type="InterPro" id="IPR009252">
    <property type="entry name" value="Cell_div_ZapB"/>
</dbReference>
<proteinExistence type="predicted"/>
<accession>A0A4R6M3Y3</accession>
<gene>
    <name evidence="4" type="ORF">DFP79_3382</name>
</gene>
<keyword evidence="5" id="KW-1185">Reference proteome</keyword>
<dbReference type="Gene3D" id="1.20.5.340">
    <property type="match status" value="1"/>
</dbReference>
<dbReference type="OrthoDB" id="6107401at2"/>
<evidence type="ECO:0000313" key="5">
    <source>
        <dbReference type="Proteomes" id="UP000294656"/>
    </source>
</evidence>
<keyword evidence="1" id="KW-0175">Coiled coil</keyword>
<feature type="region of interest" description="Disordered" evidence="3">
    <location>
        <begin position="39"/>
        <end position="74"/>
    </location>
</feature>
<comment type="caution">
    <text evidence="4">The sequence shown here is derived from an EMBL/GenBank/DDBJ whole genome shotgun (WGS) entry which is preliminary data.</text>
</comment>
<keyword evidence="2" id="KW-0717">Septation</keyword>
<dbReference type="Proteomes" id="UP000294656">
    <property type="component" value="Unassembled WGS sequence"/>
</dbReference>